<feature type="signal peptide" evidence="1">
    <location>
        <begin position="1"/>
        <end position="19"/>
    </location>
</feature>
<comment type="caution">
    <text evidence="2">The sequence shown here is derived from an EMBL/GenBank/DDBJ whole genome shotgun (WGS) entry which is preliminary data.</text>
</comment>
<reference evidence="2" key="1">
    <citation type="submission" date="2023-03" db="EMBL/GenBank/DDBJ databases">
        <title>Massive genome expansion in bonnet fungi (Mycena s.s.) driven by repeated elements and novel gene families across ecological guilds.</title>
        <authorList>
            <consortium name="Lawrence Berkeley National Laboratory"/>
            <person name="Harder C.B."/>
            <person name="Miyauchi S."/>
            <person name="Viragh M."/>
            <person name="Kuo A."/>
            <person name="Thoen E."/>
            <person name="Andreopoulos B."/>
            <person name="Lu D."/>
            <person name="Skrede I."/>
            <person name="Drula E."/>
            <person name="Henrissat B."/>
            <person name="Morin E."/>
            <person name="Kohler A."/>
            <person name="Barry K."/>
            <person name="LaButti K."/>
            <person name="Morin E."/>
            <person name="Salamov A."/>
            <person name="Lipzen A."/>
            <person name="Mereny Z."/>
            <person name="Hegedus B."/>
            <person name="Baldrian P."/>
            <person name="Stursova M."/>
            <person name="Weitz H."/>
            <person name="Taylor A."/>
            <person name="Grigoriev I.V."/>
            <person name="Nagy L.G."/>
            <person name="Martin F."/>
            <person name="Kauserud H."/>
        </authorList>
    </citation>
    <scope>NUCLEOTIDE SEQUENCE</scope>
    <source>
        <strain evidence="2">9144</strain>
    </source>
</reference>
<feature type="chain" id="PRO_5041981340" description="Dickkopf N-terminal cysteine-rich domain-containing protein" evidence="1">
    <location>
        <begin position="20"/>
        <end position="190"/>
    </location>
</feature>
<proteinExistence type="predicted"/>
<protein>
    <recommendedName>
        <fullName evidence="4">Dickkopf N-terminal cysteine-rich domain-containing protein</fullName>
    </recommendedName>
</protein>
<evidence type="ECO:0000313" key="2">
    <source>
        <dbReference type="EMBL" id="KAJ7213093.1"/>
    </source>
</evidence>
<keyword evidence="1" id="KW-0732">Signal</keyword>
<evidence type="ECO:0008006" key="4">
    <source>
        <dbReference type="Google" id="ProtNLM"/>
    </source>
</evidence>
<organism evidence="2 3">
    <name type="scientific">Mycena pura</name>
    <dbReference type="NCBI Taxonomy" id="153505"/>
    <lineage>
        <taxon>Eukaryota</taxon>
        <taxon>Fungi</taxon>
        <taxon>Dikarya</taxon>
        <taxon>Basidiomycota</taxon>
        <taxon>Agaricomycotina</taxon>
        <taxon>Agaricomycetes</taxon>
        <taxon>Agaricomycetidae</taxon>
        <taxon>Agaricales</taxon>
        <taxon>Marasmiineae</taxon>
        <taxon>Mycenaceae</taxon>
        <taxon>Mycena</taxon>
    </lineage>
</organism>
<dbReference type="PROSITE" id="PS51257">
    <property type="entry name" value="PROKAR_LIPOPROTEIN"/>
    <property type="match status" value="1"/>
</dbReference>
<name>A0AAD6VL03_9AGAR</name>
<dbReference type="EMBL" id="JARJCW010000022">
    <property type="protein sequence ID" value="KAJ7213093.1"/>
    <property type="molecule type" value="Genomic_DNA"/>
</dbReference>
<gene>
    <name evidence="2" type="ORF">GGX14DRAFT_393289</name>
</gene>
<accession>A0AAD6VL03</accession>
<evidence type="ECO:0000313" key="3">
    <source>
        <dbReference type="Proteomes" id="UP001219525"/>
    </source>
</evidence>
<keyword evidence="3" id="KW-1185">Reference proteome</keyword>
<dbReference type="AlphaFoldDB" id="A0AAD6VL03"/>
<dbReference type="Proteomes" id="UP001219525">
    <property type="component" value="Unassembled WGS sequence"/>
</dbReference>
<sequence>MRLQTTLVSLLCLAISVSACSGDGSPCDATSSGCCAGLVCKNDICEEPGGGIGFPSCRANAPQCDRGICNTNTNECADECGDDKDCGDGWHCGKLGTKAILGIDTGANSFAPPICDEFIWKREDTSHRQAWCSGVGASTSWIQNLARGTLHEAYEVYHCRARSQTAPPIRPISASIREPILYSFFFGCES</sequence>
<evidence type="ECO:0000256" key="1">
    <source>
        <dbReference type="SAM" id="SignalP"/>
    </source>
</evidence>